<evidence type="ECO:0000256" key="2">
    <source>
        <dbReference type="ARBA" id="ARBA00004162"/>
    </source>
</evidence>
<dbReference type="Proteomes" id="UP000217763">
    <property type="component" value="Chromosome"/>
</dbReference>
<proteinExistence type="inferred from homology"/>
<keyword evidence="4" id="KW-1003">Cell membrane</keyword>
<keyword evidence="7 10" id="KW-0283">Flagellar rotation</keyword>
<evidence type="ECO:0000256" key="9">
    <source>
        <dbReference type="ARBA" id="ARBA00023136"/>
    </source>
</evidence>
<dbReference type="Pfam" id="PF03748">
    <property type="entry name" value="FliL"/>
    <property type="match status" value="1"/>
</dbReference>
<accession>A0A291HS06</accession>
<dbReference type="KEGG" id="zdf:AN401_14695"/>
<keyword evidence="12" id="KW-1185">Reference proteome</keyword>
<gene>
    <name evidence="11" type="ORF">AN401_14695</name>
</gene>
<evidence type="ECO:0000256" key="1">
    <source>
        <dbReference type="ARBA" id="ARBA00002254"/>
    </source>
</evidence>
<keyword evidence="10" id="KW-0997">Cell inner membrane</keyword>
<evidence type="ECO:0000313" key="12">
    <source>
        <dbReference type="Proteomes" id="UP000217763"/>
    </source>
</evidence>
<keyword evidence="8" id="KW-1133">Transmembrane helix</keyword>
<dbReference type="GO" id="GO:0009425">
    <property type="term" value="C:bacterial-type flagellum basal body"/>
    <property type="evidence" value="ECO:0007669"/>
    <property type="project" value="InterPro"/>
</dbReference>
<keyword evidence="6" id="KW-0812">Transmembrane</keyword>
<reference evidence="12" key="1">
    <citation type="submission" date="2015-09" db="EMBL/GenBank/DDBJ databases">
        <authorList>
            <person name="Shao Z."/>
            <person name="Wang L."/>
        </authorList>
    </citation>
    <scope>NUCLEOTIDE SEQUENCE [LARGE SCALE GENOMIC DNA]</scope>
    <source>
        <strain evidence="12">F13-1</strain>
    </source>
</reference>
<dbReference type="RefSeq" id="WP_176442082.1">
    <property type="nucleotide sequence ID" value="NZ_CP012621.1"/>
</dbReference>
<evidence type="ECO:0000256" key="6">
    <source>
        <dbReference type="ARBA" id="ARBA00022692"/>
    </source>
</evidence>
<name>A0A291HS06_9GAMM</name>
<comment type="similarity">
    <text evidence="3 10">Belongs to the FliL family.</text>
</comment>
<sequence length="163" mass="18271">MAEKSRAKTLMVSLLVLAALLGGMWTGTFVLADYRESWARGELVGGLLERKAGPEPVAEPQFKQLDQFVIGLPGSGRNHYMVLELALMSRQAEQLPLWEGVLPALRNTTLGYFSGFDHERVQEQMQEMGRFEQELQMALNQRLESYGYAPSVEGVLITKLVIQ</sequence>
<comment type="function">
    <text evidence="1 10">Controls the rotational direction of flagella during chemotaxis.</text>
</comment>
<evidence type="ECO:0000256" key="5">
    <source>
        <dbReference type="ARBA" id="ARBA00022500"/>
    </source>
</evidence>
<dbReference type="InterPro" id="IPR005503">
    <property type="entry name" value="FliL"/>
</dbReference>
<dbReference type="EMBL" id="CP012621">
    <property type="protein sequence ID" value="ATG74953.1"/>
    <property type="molecule type" value="Genomic_DNA"/>
</dbReference>
<dbReference type="GO" id="GO:0071973">
    <property type="term" value="P:bacterial-type flagellum-dependent cell motility"/>
    <property type="evidence" value="ECO:0007669"/>
    <property type="project" value="InterPro"/>
</dbReference>
<evidence type="ECO:0000256" key="3">
    <source>
        <dbReference type="ARBA" id="ARBA00008281"/>
    </source>
</evidence>
<evidence type="ECO:0000256" key="10">
    <source>
        <dbReference type="RuleBase" id="RU364125"/>
    </source>
</evidence>
<protein>
    <recommendedName>
        <fullName evidence="10">Flagellar protein FliL</fullName>
    </recommendedName>
</protein>
<evidence type="ECO:0000256" key="8">
    <source>
        <dbReference type="ARBA" id="ARBA00022989"/>
    </source>
</evidence>
<keyword evidence="5 10" id="KW-0145">Chemotaxis</keyword>
<evidence type="ECO:0000256" key="7">
    <source>
        <dbReference type="ARBA" id="ARBA00022779"/>
    </source>
</evidence>
<dbReference type="GO" id="GO:0006935">
    <property type="term" value="P:chemotaxis"/>
    <property type="evidence" value="ECO:0007669"/>
    <property type="project" value="UniProtKB-KW"/>
</dbReference>
<evidence type="ECO:0000256" key="4">
    <source>
        <dbReference type="ARBA" id="ARBA00022475"/>
    </source>
</evidence>
<dbReference type="AlphaFoldDB" id="A0A291HS06"/>
<dbReference type="GO" id="GO:0005886">
    <property type="term" value="C:plasma membrane"/>
    <property type="evidence" value="ECO:0007669"/>
    <property type="project" value="UniProtKB-SubCell"/>
</dbReference>
<evidence type="ECO:0000313" key="11">
    <source>
        <dbReference type="EMBL" id="ATG74953.1"/>
    </source>
</evidence>
<keyword evidence="9 10" id="KW-0472">Membrane</keyword>
<organism evidence="11 12">
    <name type="scientific">Zobellella denitrificans</name>
    <dbReference type="NCBI Taxonomy" id="347534"/>
    <lineage>
        <taxon>Bacteria</taxon>
        <taxon>Pseudomonadati</taxon>
        <taxon>Pseudomonadota</taxon>
        <taxon>Gammaproteobacteria</taxon>
        <taxon>Aeromonadales</taxon>
        <taxon>Aeromonadaceae</taxon>
        <taxon>Zobellella</taxon>
    </lineage>
</organism>
<comment type="subcellular location">
    <subcellularLocation>
        <location evidence="10">Cell inner membrane</location>
    </subcellularLocation>
    <subcellularLocation>
        <location evidence="2">Cell membrane</location>
        <topology evidence="2">Single-pass membrane protein</topology>
    </subcellularLocation>
</comment>